<reference evidence="1" key="1">
    <citation type="journal article" date="2021" name="New Phytol.">
        <title>Evolutionary innovations through gain and loss of genes in the ectomycorrhizal Boletales.</title>
        <authorList>
            <person name="Wu G."/>
            <person name="Miyauchi S."/>
            <person name="Morin E."/>
            <person name="Kuo A."/>
            <person name="Drula E."/>
            <person name="Varga T."/>
            <person name="Kohler A."/>
            <person name="Feng B."/>
            <person name="Cao Y."/>
            <person name="Lipzen A."/>
            <person name="Daum C."/>
            <person name="Hundley H."/>
            <person name="Pangilinan J."/>
            <person name="Johnson J."/>
            <person name="Barry K."/>
            <person name="LaButti K."/>
            <person name="Ng V."/>
            <person name="Ahrendt S."/>
            <person name="Min B."/>
            <person name="Choi I.G."/>
            <person name="Park H."/>
            <person name="Plett J.M."/>
            <person name="Magnuson J."/>
            <person name="Spatafora J.W."/>
            <person name="Nagy L.G."/>
            <person name="Henrissat B."/>
            <person name="Grigoriev I.V."/>
            <person name="Yang Z.L."/>
            <person name="Xu J."/>
            <person name="Martin F.M."/>
        </authorList>
    </citation>
    <scope>NUCLEOTIDE SEQUENCE</scope>
    <source>
        <strain evidence="1">ATCC 28755</strain>
    </source>
</reference>
<gene>
    <name evidence="1" type="ORF">BJ138DRAFT_1175876</name>
</gene>
<protein>
    <submittedName>
        <fullName evidence="1">Uncharacterized protein</fullName>
    </submittedName>
</protein>
<sequence>MFPFNISLDKSKFSLDASGIAGAFGGDEAISAMATVHLFKGRRWWGWYNSPGSYIVGKRFGQLANSRFWDGLFPGPNVDPAVMFELDGKVGPKFVGAHSGTVIKRTTQLAYLLSERCKDLPVEKLKGRVTRPQRVTIVELEDIAHDKPLPTMSVNATLLACIPTLVSAVTCIACAFTRDWYSFSMILLGIVSSGIAYLVLGSGVLRVDPVKEHAPGVPPGDGILLGEEIVILKGKEGSVSFVTKGKFVLDMAGRHAKTGPKRIEDRYIPETRQDKVAGRTDHVGIRVVEQEIQEDTHSEYRSIGLCSLLLVMQFISQLLLVPQGTLFGQIMFLLSLAVSWAYNSFLSSLEKNKIQADILHEFLNKPSMKRYELKSRTATAVFVVLVLQPANPMKILNQFLPNDTAVWNRWKELVVHKILQHEKLRFDETEWPQNAIELSEGEQRLLRTLLRDANAAWEGYISYRPGKFADDLLVKNIISSDNEYDLE</sequence>
<organism evidence="1 2">
    <name type="scientific">Hygrophoropsis aurantiaca</name>
    <dbReference type="NCBI Taxonomy" id="72124"/>
    <lineage>
        <taxon>Eukaryota</taxon>
        <taxon>Fungi</taxon>
        <taxon>Dikarya</taxon>
        <taxon>Basidiomycota</taxon>
        <taxon>Agaricomycotina</taxon>
        <taxon>Agaricomycetes</taxon>
        <taxon>Agaricomycetidae</taxon>
        <taxon>Boletales</taxon>
        <taxon>Coniophorineae</taxon>
        <taxon>Hygrophoropsidaceae</taxon>
        <taxon>Hygrophoropsis</taxon>
    </lineage>
</organism>
<dbReference type="Proteomes" id="UP000790377">
    <property type="component" value="Unassembled WGS sequence"/>
</dbReference>
<comment type="caution">
    <text evidence="1">The sequence shown here is derived from an EMBL/GenBank/DDBJ whole genome shotgun (WGS) entry which is preliminary data.</text>
</comment>
<dbReference type="EMBL" id="MU267592">
    <property type="protein sequence ID" value="KAH7916220.1"/>
    <property type="molecule type" value="Genomic_DNA"/>
</dbReference>
<name>A0ACB8ASP0_9AGAM</name>
<evidence type="ECO:0000313" key="1">
    <source>
        <dbReference type="EMBL" id="KAH7916220.1"/>
    </source>
</evidence>
<keyword evidence="2" id="KW-1185">Reference proteome</keyword>
<evidence type="ECO:0000313" key="2">
    <source>
        <dbReference type="Proteomes" id="UP000790377"/>
    </source>
</evidence>
<proteinExistence type="predicted"/>
<accession>A0ACB8ASP0</accession>